<dbReference type="RefSeq" id="WP_156333499.1">
    <property type="nucleotide sequence ID" value="NZ_CADIJR010000053.1"/>
</dbReference>
<sequence>MTTNFIPSDNLKHYVDAGELSTARSALFMELDDSELDAADLRAAQSWAASRVAGLYEGYAESAFARAVDREEAHWNVEYFDTQMVYLKMNFCEARFLHLIAVRQKLRDASTGRFHAKATPAGVTRGSHHPAASPPKSALPPAVRALLIVGGAAAALALFLTVLGK</sequence>
<dbReference type="Proteomes" id="UP000507979">
    <property type="component" value="Unassembled WGS sequence"/>
</dbReference>
<keyword evidence="1" id="KW-0472">Membrane</keyword>
<keyword evidence="1" id="KW-0812">Transmembrane</keyword>
<protein>
    <submittedName>
        <fullName evidence="2">Uncharacterized protein</fullName>
    </submittedName>
</protein>
<accession>A0A6J5AYL8</accession>
<gene>
    <name evidence="2" type="ORF">LMG26845_04415</name>
</gene>
<dbReference type="AlphaFoldDB" id="A0A6J5AYL8"/>
<evidence type="ECO:0000313" key="3">
    <source>
        <dbReference type="Proteomes" id="UP000507979"/>
    </source>
</evidence>
<evidence type="ECO:0000313" key="2">
    <source>
        <dbReference type="EMBL" id="CAB3684181.1"/>
    </source>
</evidence>
<keyword evidence="1" id="KW-1133">Transmembrane helix</keyword>
<dbReference type="GeneID" id="92900295"/>
<name>A0A6J5AYL8_9BURK</name>
<proteinExistence type="predicted"/>
<feature type="transmembrane region" description="Helical" evidence="1">
    <location>
        <begin position="142"/>
        <end position="163"/>
    </location>
</feature>
<keyword evidence="3" id="KW-1185">Reference proteome</keyword>
<reference evidence="2 3" key="1">
    <citation type="submission" date="2020-04" db="EMBL/GenBank/DDBJ databases">
        <authorList>
            <person name="De Canck E."/>
        </authorList>
    </citation>
    <scope>NUCLEOTIDE SEQUENCE [LARGE SCALE GENOMIC DNA]</scope>
    <source>
        <strain evidence="2 3">LMG 26845</strain>
    </source>
</reference>
<dbReference type="EMBL" id="CADIJR010000053">
    <property type="protein sequence ID" value="CAB3684181.1"/>
    <property type="molecule type" value="Genomic_DNA"/>
</dbReference>
<evidence type="ECO:0000256" key="1">
    <source>
        <dbReference type="SAM" id="Phobius"/>
    </source>
</evidence>
<organism evidence="2 3">
    <name type="scientific">Achromobacter insuavis</name>
    <dbReference type="NCBI Taxonomy" id="1287735"/>
    <lineage>
        <taxon>Bacteria</taxon>
        <taxon>Pseudomonadati</taxon>
        <taxon>Pseudomonadota</taxon>
        <taxon>Betaproteobacteria</taxon>
        <taxon>Burkholderiales</taxon>
        <taxon>Alcaligenaceae</taxon>
        <taxon>Achromobacter</taxon>
    </lineage>
</organism>